<keyword evidence="1" id="KW-0812">Transmembrane</keyword>
<accession>A0A5J5GC79</accession>
<proteinExistence type="predicted"/>
<gene>
    <name evidence="2" type="ORF">F3S47_17025</name>
</gene>
<evidence type="ECO:0000313" key="2">
    <source>
        <dbReference type="EMBL" id="KAA9005607.1"/>
    </source>
</evidence>
<name>A0A5J5GC79_9RHOB</name>
<protein>
    <submittedName>
        <fullName evidence="2">DNA repair protein</fullName>
    </submittedName>
</protein>
<dbReference type="Proteomes" id="UP000326554">
    <property type="component" value="Unassembled WGS sequence"/>
</dbReference>
<keyword evidence="1" id="KW-1133">Transmembrane helix</keyword>
<sequence length="251" mass="28240">MLRGMIGLALRLAHLVAVLMILFAGLAALAYTIGSALGYTPWLALELQVGNVVMADAGMWLQIAATALIVSLLFFLPASGRVLALERGHRDFRISMEDVARAYHYCHHADRRGVFTMSSEFDQVRERISFLRDHPDLQQLEPQVMEVAAQMSQQSRELAEVYSDDKVRRAKEFLAQRQEEAETQQARIVEALHACTEIRKWRQQVEVEESIVASQLEQLQEQLDRCLPDLGLMVGRPADNVTPLQAKTAAE</sequence>
<keyword evidence="1" id="KW-0472">Membrane</keyword>
<evidence type="ECO:0000313" key="3">
    <source>
        <dbReference type="Proteomes" id="UP000326554"/>
    </source>
</evidence>
<dbReference type="EMBL" id="VYQE01000006">
    <property type="protein sequence ID" value="KAA9005607.1"/>
    <property type="molecule type" value="Genomic_DNA"/>
</dbReference>
<dbReference type="AlphaFoldDB" id="A0A5J5GC79"/>
<feature type="transmembrane region" description="Helical" evidence="1">
    <location>
        <begin position="59"/>
        <end position="84"/>
    </location>
</feature>
<organism evidence="2 3">
    <name type="scientific">Histidinibacterium aquaticum</name>
    <dbReference type="NCBI Taxonomy" id="2613962"/>
    <lineage>
        <taxon>Bacteria</taxon>
        <taxon>Pseudomonadati</taxon>
        <taxon>Pseudomonadota</taxon>
        <taxon>Alphaproteobacteria</taxon>
        <taxon>Rhodobacterales</taxon>
        <taxon>Paracoccaceae</taxon>
        <taxon>Histidinibacterium</taxon>
    </lineage>
</organism>
<comment type="caution">
    <text evidence="2">The sequence shown here is derived from an EMBL/GenBank/DDBJ whole genome shotgun (WGS) entry which is preliminary data.</text>
</comment>
<keyword evidence="3" id="KW-1185">Reference proteome</keyword>
<feature type="transmembrane region" description="Helical" evidence="1">
    <location>
        <begin position="12"/>
        <end position="39"/>
    </location>
</feature>
<dbReference type="RefSeq" id="WP_150446513.1">
    <property type="nucleotide sequence ID" value="NZ_VYQE01000006.1"/>
</dbReference>
<evidence type="ECO:0000256" key="1">
    <source>
        <dbReference type="SAM" id="Phobius"/>
    </source>
</evidence>
<reference evidence="2 3" key="1">
    <citation type="submission" date="2019-09" db="EMBL/GenBank/DDBJ databases">
        <authorList>
            <person name="Park J.-S."/>
            <person name="Choi H.-J."/>
        </authorList>
    </citation>
    <scope>NUCLEOTIDE SEQUENCE [LARGE SCALE GENOMIC DNA]</scope>
    <source>
        <strain evidence="2 3">176SS1-4</strain>
    </source>
</reference>